<evidence type="ECO:0000313" key="1">
    <source>
        <dbReference type="EMBL" id="SER58664.1"/>
    </source>
</evidence>
<dbReference type="EMBL" id="FOHA01000002">
    <property type="protein sequence ID" value="SER58664.1"/>
    <property type="molecule type" value="Genomic_DNA"/>
</dbReference>
<dbReference type="PANTHER" id="PTHR37841">
    <property type="entry name" value="GLR2918 PROTEIN"/>
    <property type="match status" value="1"/>
</dbReference>
<dbReference type="Proteomes" id="UP000198948">
    <property type="component" value="Unassembled WGS sequence"/>
</dbReference>
<protein>
    <submittedName>
        <fullName evidence="1">WG containing repeat-containing protein</fullName>
    </submittedName>
</protein>
<organism evidence="1 2">
    <name type="scientific">Isobaculum melis</name>
    <dbReference type="NCBI Taxonomy" id="142588"/>
    <lineage>
        <taxon>Bacteria</taxon>
        <taxon>Bacillati</taxon>
        <taxon>Bacillota</taxon>
        <taxon>Bacilli</taxon>
        <taxon>Lactobacillales</taxon>
        <taxon>Carnobacteriaceae</taxon>
        <taxon>Isobaculum</taxon>
    </lineage>
</organism>
<dbReference type="STRING" id="142588.SAMN04488559_10222"/>
<dbReference type="Pfam" id="PF14903">
    <property type="entry name" value="WG_beta_rep"/>
    <property type="match status" value="2"/>
</dbReference>
<name>A0A1H9QDX7_9LACT</name>
<evidence type="ECO:0000313" key="2">
    <source>
        <dbReference type="Proteomes" id="UP000198948"/>
    </source>
</evidence>
<dbReference type="PANTHER" id="PTHR37841:SF1">
    <property type="entry name" value="DUF3298 DOMAIN-CONTAINING PROTEIN"/>
    <property type="match status" value="1"/>
</dbReference>
<keyword evidence="2" id="KW-1185">Reference proteome</keyword>
<dbReference type="InterPro" id="IPR032774">
    <property type="entry name" value="WG_beta_rep"/>
</dbReference>
<dbReference type="RefSeq" id="WP_092649746.1">
    <property type="nucleotide sequence ID" value="NZ_FOHA01000002.1"/>
</dbReference>
<reference evidence="1 2" key="1">
    <citation type="submission" date="2016-10" db="EMBL/GenBank/DDBJ databases">
        <authorList>
            <person name="de Groot N.N."/>
        </authorList>
    </citation>
    <scope>NUCLEOTIDE SEQUENCE [LARGE SCALE GENOMIC DNA]</scope>
    <source>
        <strain evidence="1 2">DSM 13760</strain>
    </source>
</reference>
<gene>
    <name evidence="1" type="ORF">SAMN04488559_10222</name>
</gene>
<sequence length="795" mass="91855">MSEKSKKVNEALRIVYDSSTGLQGIKDEAGKEIVSCIYEDILYVKIYHQFIIKKNARYGIIDAQGHIIAEAKYLHIIVSHYIDYVLEDGYYIQSEKGFGRISTSGQVIVKPKYSEIETTGKFFYEASIDRYTQDYYYYTGKQMKETINELNDGYFCKLIKQDGQYLSQLFNKKFEMINNEVTVNFGSRYSNGYLQVNVYDEEDNRHLGYIDAEGKIITKAYYDGGESFSKDGLAVVYQDDKYGVIDTKGNLIIPLAYDAIHDFHEGYGIVKKNNKWGAFDTQGHEILPIIYDALSNHHHGGFIYLLGNEDGWVDIKNNRYQLITQDDGETFFYYDKNGNKAPLHTVDEAFPFLGEGLEVSFNKKKGLIDKVGKTIVNPVYDQISSTLLGGIGFARKGKYWGIITEDGTEATDFIYDNIGFLAPGYCVGRKDSKCTLLSKQGAISENIFDYIGSKNEVGIFWTYAVLSERYVPISANDYRTFLHESTYSNIHALEIKRDKLSFKTDLGYLAIDGQLTEIINPLLSKKQTLHPIEESIPSIIEESGMLSLKNKIGKIPSMYNYTTNTYYVETYQKEMLDRMSHYENRFLLGLIASMTKWAFYRIKDVTETYLNTHSFQQRIQSLYVGSFRFDYVSDNFDWYGGFSEKIATICQDAKEASKLDYLSKIDFQLYNMYRFHISRSSARFIGQSTTEVYAIIRAGLPKKYQIIFEKWVLDVLERAKPYCYQTQATIYSESVIYDEKMDQLVSPQFYFDQDYVWDRLENEQQIKDYISQESIKENPYLDLKAIEANPLSFFA</sequence>
<accession>A0A1H9QDX7</accession>
<proteinExistence type="predicted"/>
<dbReference type="OrthoDB" id="210273at2"/>
<dbReference type="AlphaFoldDB" id="A0A1H9QDX7"/>